<name>A0A5K8AJT1_9BACT</name>
<accession>A0A5K8AJT1</accession>
<dbReference type="GO" id="GO:0019058">
    <property type="term" value="P:viral life cycle"/>
    <property type="evidence" value="ECO:0007669"/>
    <property type="project" value="InterPro"/>
</dbReference>
<sequence length="105" mass="11929">MTDLDLRFYYSAEELESASAYELAEFRAERLEALRQDYISARTAVMDLAKGQSVVRLTIAGKTIEYSQSDFATLRTLRDELLVELRQLLGTTANRVFRAKTSKGL</sequence>
<reference evidence="1 2" key="1">
    <citation type="submission" date="2019-11" db="EMBL/GenBank/DDBJ databases">
        <title>Comparative genomics of hydrocarbon-degrading Desulfosarcina strains.</title>
        <authorList>
            <person name="Watanabe M."/>
            <person name="Kojima H."/>
            <person name="Fukui M."/>
        </authorList>
    </citation>
    <scope>NUCLEOTIDE SEQUENCE [LARGE SCALE GENOMIC DNA]</scope>
    <source>
        <strain evidence="2">oXyS1</strain>
    </source>
</reference>
<evidence type="ECO:0000313" key="2">
    <source>
        <dbReference type="Proteomes" id="UP000422108"/>
    </source>
</evidence>
<dbReference type="Proteomes" id="UP000422108">
    <property type="component" value="Chromosome"/>
</dbReference>
<dbReference type="Gene3D" id="3.30.1580.10">
    <property type="entry name" value="Head-to-tail joining protein W"/>
    <property type="match status" value="1"/>
</dbReference>
<dbReference type="RefSeq" id="WP_155312860.1">
    <property type="nucleotide sequence ID" value="NZ_AP021879.1"/>
</dbReference>
<keyword evidence="2" id="KW-1185">Reference proteome</keyword>
<gene>
    <name evidence="1" type="ORF">DSCOOX_52400</name>
</gene>
<protein>
    <submittedName>
        <fullName evidence="1">Uncharacterized protein</fullName>
    </submittedName>
</protein>
<dbReference type="AlphaFoldDB" id="A0A5K8AJT1"/>
<proteinExistence type="predicted"/>
<evidence type="ECO:0000313" key="1">
    <source>
        <dbReference type="EMBL" id="BBO92060.1"/>
    </source>
</evidence>
<dbReference type="EMBL" id="AP021879">
    <property type="protein sequence ID" value="BBO92060.1"/>
    <property type="molecule type" value="Genomic_DNA"/>
</dbReference>
<organism evidence="1 2">
    <name type="scientific">Desulfosarcina ovata subsp. ovata</name>
    <dbReference type="NCBI Taxonomy" id="2752305"/>
    <lineage>
        <taxon>Bacteria</taxon>
        <taxon>Pseudomonadati</taxon>
        <taxon>Thermodesulfobacteriota</taxon>
        <taxon>Desulfobacteria</taxon>
        <taxon>Desulfobacterales</taxon>
        <taxon>Desulfosarcinaceae</taxon>
        <taxon>Desulfosarcina</taxon>
    </lineage>
</organism>
<dbReference type="InterPro" id="IPR036626">
    <property type="entry name" value="GpW_sf"/>
</dbReference>